<evidence type="ECO:0000256" key="3">
    <source>
        <dbReference type="ARBA" id="ARBA00022842"/>
    </source>
</evidence>
<evidence type="ECO:0000259" key="5">
    <source>
        <dbReference type="Pfam" id="PF00004"/>
    </source>
</evidence>
<feature type="compositionally biased region" description="Basic and acidic residues" evidence="4">
    <location>
        <begin position="364"/>
        <end position="378"/>
    </location>
</feature>
<feature type="compositionally biased region" description="Basic residues" evidence="4">
    <location>
        <begin position="379"/>
        <end position="393"/>
    </location>
</feature>
<dbReference type="Pfam" id="PF14363">
    <property type="entry name" value="AAA_assoc"/>
    <property type="match status" value="1"/>
</dbReference>
<protein>
    <submittedName>
        <fullName evidence="7">ATPase, AAA-type, core</fullName>
    </submittedName>
</protein>
<dbReference type="GO" id="GO:0005524">
    <property type="term" value="F:ATP binding"/>
    <property type="evidence" value="ECO:0007669"/>
    <property type="project" value="InterPro"/>
</dbReference>
<dbReference type="Gene3D" id="3.40.50.300">
    <property type="entry name" value="P-loop containing nucleotide triphosphate hydrolases"/>
    <property type="match status" value="1"/>
</dbReference>
<organism evidence="7 8">
    <name type="scientific">Dillenia turbinata</name>
    <dbReference type="NCBI Taxonomy" id="194707"/>
    <lineage>
        <taxon>Eukaryota</taxon>
        <taxon>Viridiplantae</taxon>
        <taxon>Streptophyta</taxon>
        <taxon>Embryophyta</taxon>
        <taxon>Tracheophyta</taxon>
        <taxon>Spermatophyta</taxon>
        <taxon>Magnoliopsida</taxon>
        <taxon>eudicotyledons</taxon>
        <taxon>Gunneridae</taxon>
        <taxon>Pentapetalae</taxon>
        <taxon>Dilleniales</taxon>
        <taxon>Dilleniaceae</taxon>
        <taxon>Dillenia</taxon>
    </lineage>
</organism>
<accession>A0AAN8VB10</accession>
<dbReference type="InterPro" id="IPR025753">
    <property type="entry name" value="AAA_N_dom"/>
</dbReference>
<keyword evidence="2" id="KW-0378">Hydrolase</keyword>
<dbReference type="SUPFAM" id="SSF52540">
    <property type="entry name" value="P-loop containing nucleoside triphosphate hydrolases"/>
    <property type="match status" value="1"/>
</dbReference>
<sequence length="393" mass="44873">MFSLPNMPSTTSVLSIYTTLAASAMLVRTILNEVQTLTKQLLPQQLRQKILSMIGDPFGRLSPDMTLIINEYNGYSPNEVYQAAELYLASMGNYFVKRLKVYKASQEQSLSTSIYNGETVLDFFEGIQLKWELLCTENQKNFVSYEDSGVISEKSEYRSYELSFNKKHMEKVLNSYLPYTMERSEAIKNNNKVLKLHSRGCGGYWNSISLNHPSTFDTLAMDPDLKKELIADLDRFVKRREFYRRVGRAWKRGYLLYGPPGTGKSSLVAAMANYLKFDIYDLELTSLHGNSDLTTVLTSTANRSILVIEDIDCSIDLQNRENGDYGHSDDQKKMETQDSNGKEEKQTCDEGRKSDIANLELGTETEKAALSEAEEKKFKTTKKNRGRKHKSRR</sequence>
<comment type="cofactor">
    <cofactor evidence="1">
        <name>Mg(2+)</name>
        <dbReference type="ChEBI" id="CHEBI:18420"/>
    </cofactor>
</comment>
<evidence type="ECO:0000256" key="4">
    <source>
        <dbReference type="SAM" id="MobiDB-lite"/>
    </source>
</evidence>
<comment type="caution">
    <text evidence="7">The sequence shown here is derived from an EMBL/GenBank/DDBJ whole genome shotgun (WGS) entry which is preliminary data.</text>
</comment>
<dbReference type="InterPro" id="IPR027417">
    <property type="entry name" value="P-loop_NTPase"/>
</dbReference>
<dbReference type="EMBL" id="JBAMMX010000011">
    <property type="protein sequence ID" value="KAK6930850.1"/>
    <property type="molecule type" value="Genomic_DNA"/>
</dbReference>
<evidence type="ECO:0000313" key="7">
    <source>
        <dbReference type="EMBL" id="KAK6930850.1"/>
    </source>
</evidence>
<dbReference type="InterPro" id="IPR003959">
    <property type="entry name" value="ATPase_AAA_core"/>
</dbReference>
<gene>
    <name evidence="7" type="ORF">RJ641_002643</name>
</gene>
<reference evidence="7 8" key="1">
    <citation type="submission" date="2023-12" db="EMBL/GenBank/DDBJ databases">
        <title>A high-quality genome assembly for Dillenia turbinata (Dilleniales).</title>
        <authorList>
            <person name="Chanderbali A."/>
        </authorList>
    </citation>
    <scope>NUCLEOTIDE SEQUENCE [LARGE SCALE GENOMIC DNA]</scope>
    <source>
        <strain evidence="7">LSX21</strain>
        <tissue evidence="7">Leaf</tissue>
    </source>
</reference>
<feature type="region of interest" description="Disordered" evidence="4">
    <location>
        <begin position="320"/>
        <end position="393"/>
    </location>
</feature>
<evidence type="ECO:0000259" key="6">
    <source>
        <dbReference type="Pfam" id="PF14363"/>
    </source>
</evidence>
<feature type="compositionally biased region" description="Basic and acidic residues" evidence="4">
    <location>
        <begin position="320"/>
        <end position="355"/>
    </location>
</feature>
<dbReference type="InterPro" id="IPR050747">
    <property type="entry name" value="Mitochondrial_chaperone_BCS1"/>
</dbReference>
<evidence type="ECO:0000256" key="2">
    <source>
        <dbReference type="ARBA" id="ARBA00022801"/>
    </source>
</evidence>
<dbReference type="PANTHER" id="PTHR23070">
    <property type="entry name" value="BCS1 AAA-TYPE ATPASE"/>
    <property type="match status" value="1"/>
</dbReference>
<dbReference type="Pfam" id="PF00004">
    <property type="entry name" value="AAA"/>
    <property type="match status" value="1"/>
</dbReference>
<feature type="domain" description="ATPase AAA-type core" evidence="5">
    <location>
        <begin position="254"/>
        <end position="318"/>
    </location>
</feature>
<feature type="domain" description="AAA-type ATPase N-terminal" evidence="6">
    <location>
        <begin position="42"/>
        <end position="135"/>
    </location>
</feature>
<evidence type="ECO:0000313" key="8">
    <source>
        <dbReference type="Proteomes" id="UP001370490"/>
    </source>
</evidence>
<proteinExistence type="predicted"/>
<keyword evidence="3" id="KW-0460">Magnesium</keyword>
<evidence type="ECO:0000256" key="1">
    <source>
        <dbReference type="ARBA" id="ARBA00001946"/>
    </source>
</evidence>
<dbReference type="GO" id="GO:0016887">
    <property type="term" value="F:ATP hydrolysis activity"/>
    <property type="evidence" value="ECO:0007669"/>
    <property type="project" value="InterPro"/>
</dbReference>
<keyword evidence="8" id="KW-1185">Reference proteome</keyword>
<dbReference type="Proteomes" id="UP001370490">
    <property type="component" value="Unassembled WGS sequence"/>
</dbReference>
<dbReference type="AlphaFoldDB" id="A0AAN8VB10"/>
<name>A0AAN8VB10_9MAGN</name>